<keyword evidence="3" id="KW-1185">Reference proteome</keyword>
<evidence type="ECO:0000313" key="3">
    <source>
        <dbReference type="Proteomes" id="UP000237797"/>
    </source>
</evidence>
<evidence type="ECO:0000256" key="1">
    <source>
        <dbReference type="SAM" id="MobiDB-lite"/>
    </source>
</evidence>
<reference evidence="2 3" key="1">
    <citation type="submission" date="2018-03" db="EMBL/GenBank/DDBJ databases">
        <title>Genomic Encyclopedia of Archaeal and Bacterial Type Strains, Phase II (KMG-II): from individual species to whole genera.</title>
        <authorList>
            <person name="Goeker M."/>
        </authorList>
    </citation>
    <scope>NUCLEOTIDE SEQUENCE [LARGE SCALE GENOMIC DNA]</scope>
    <source>
        <strain evidence="2 3">DSM 44946</strain>
    </source>
</reference>
<name>A0A2T0LJ38_9BACL</name>
<organism evidence="2 3">
    <name type="scientific">Planifilum fimeticola</name>
    <dbReference type="NCBI Taxonomy" id="201975"/>
    <lineage>
        <taxon>Bacteria</taxon>
        <taxon>Bacillati</taxon>
        <taxon>Bacillota</taxon>
        <taxon>Bacilli</taxon>
        <taxon>Bacillales</taxon>
        <taxon>Thermoactinomycetaceae</taxon>
        <taxon>Planifilum</taxon>
    </lineage>
</organism>
<feature type="compositionally biased region" description="Basic and acidic residues" evidence="1">
    <location>
        <begin position="36"/>
        <end position="61"/>
    </location>
</feature>
<proteinExistence type="predicted"/>
<dbReference type="Proteomes" id="UP000237797">
    <property type="component" value="Unassembled WGS sequence"/>
</dbReference>
<protein>
    <submittedName>
        <fullName evidence="2">Uncharacterized protein</fullName>
    </submittedName>
</protein>
<dbReference type="RefSeq" id="WP_106343486.1">
    <property type="nucleotide sequence ID" value="NZ_PVNE01000001.1"/>
</dbReference>
<dbReference type="EMBL" id="PVNE01000001">
    <property type="protein sequence ID" value="PRX42526.1"/>
    <property type="molecule type" value="Genomic_DNA"/>
</dbReference>
<comment type="caution">
    <text evidence="2">The sequence shown here is derived from an EMBL/GenBank/DDBJ whole genome shotgun (WGS) entry which is preliminary data.</text>
</comment>
<dbReference type="AlphaFoldDB" id="A0A2T0LJ38"/>
<evidence type="ECO:0000313" key="2">
    <source>
        <dbReference type="EMBL" id="PRX42526.1"/>
    </source>
</evidence>
<feature type="region of interest" description="Disordered" evidence="1">
    <location>
        <begin position="1"/>
        <end position="61"/>
    </location>
</feature>
<dbReference type="OrthoDB" id="2991529at2"/>
<accession>A0A2T0LJ38</accession>
<sequence>MGKDAHPDELNDGLLADYPSGCDPATRVTAGIQETWEIHPSEEEQAEKEKKPKKPDESPRR</sequence>
<gene>
    <name evidence="2" type="ORF">CLV97_10114</name>
</gene>